<dbReference type="Proteomes" id="UP000736787">
    <property type="component" value="Unassembled WGS sequence"/>
</dbReference>
<dbReference type="AlphaFoldDB" id="A0A8T1EPY8"/>
<dbReference type="EMBL" id="RCMK01000022">
    <property type="protein sequence ID" value="KAG2953667.1"/>
    <property type="molecule type" value="Genomic_DNA"/>
</dbReference>
<comment type="caution">
    <text evidence="2">The sequence shown here is derived from an EMBL/GenBank/DDBJ whole genome shotgun (WGS) entry which is preliminary data.</text>
</comment>
<protein>
    <submittedName>
        <fullName evidence="2">Uncharacterized protein</fullName>
    </submittedName>
</protein>
<evidence type="ECO:0000313" key="2">
    <source>
        <dbReference type="EMBL" id="KAG2953667.1"/>
    </source>
</evidence>
<keyword evidence="1" id="KW-0732">Signal</keyword>
<evidence type="ECO:0000313" key="3">
    <source>
        <dbReference type="Proteomes" id="UP000736787"/>
    </source>
</evidence>
<reference evidence="2" key="1">
    <citation type="submission" date="2018-10" db="EMBL/GenBank/DDBJ databases">
        <title>Effector identification in a new, highly contiguous assembly of the strawberry crown rot pathogen Phytophthora cactorum.</title>
        <authorList>
            <person name="Armitage A.D."/>
            <person name="Nellist C.F."/>
            <person name="Bates H."/>
            <person name="Vickerstaff R.J."/>
            <person name="Harrison R.J."/>
        </authorList>
    </citation>
    <scope>NUCLEOTIDE SEQUENCE</scope>
    <source>
        <strain evidence="2">4040</strain>
    </source>
</reference>
<organism evidence="2 3">
    <name type="scientific">Phytophthora cactorum</name>
    <dbReference type="NCBI Taxonomy" id="29920"/>
    <lineage>
        <taxon>Eukaryota</taxon>
        <taxon>Sar</taxon>
        <taxon>Stramenopiles</taxon>
        <taxon>Oomycota</taxon>
        <taxon>Peronosporomycetes</taxon>
        <taxon>Peronosporales</taxon>
        <taxon>Peronosporaceae</taxon>
        <taxon>Phytophthora</taxon>
    </lineage>
</organism>
<proteinExistence type="predicted"/>
<feature type="signal peptide" evidence="1">
    <location>
        <begin position="1"/>
        <end position="19"/>
    </location>
</feature>
<sequence length="61" mass="6454">MRVGATLLLWAAVVRRAKATAASSSSPQKAAIDCGGREAPKGLDKLNLSVSYAIRRPGQRM</sequence>
<feature type="chain" id="PRO_5035903461" evidence="1">
    <location>
        <begin position="20"/>
        <end position="61"/>
    </location>
</feature>
<gene>
    <name evidence="2" type="ORF">PC117_g1821</name>
</gene>
<accession>A0A8T1EPY8</accession>
<evidence type="ECO:0000256" key="1">
    <source>
        <dbReference type="SAM" id="SignalP"/>
    </source>
</evidence>
<name>A0A8T1EPY8_9STRA</name>